<feature type="transmembrane region" description="Helical" evidence="2">
    <location>
        <begin position="250"/>
        <end position="272"/>
    </location>
</feature>
<feature type="transmembrane region" description="Helical" evidence="2">
    <location>
        <begin position="378"/>
        <end position="401"/>
    </location>
</feature>
<dbReference type="Gene3D" id="1.20.1250.20">
    <property type="entry name" value="MFS general substrate transporter like domains"/>
    <property type="match status" value="2"/>
</dbReference>
<dbReference type="NCBIfam" id="TIGR00792">
    <property type="entry name" value="gph"/>
    <property type="match status" value="1"/>
</dbReference>
<evidence type="ECO:0000256" key="2">
    <source>
        <dbReference type="SAM" id="Phobius"/>
    </source>
</evidence>
<protein>
    <submittedName>
        <fullName evidence="3">Glycoside pentoside hexuronide transporter</fullName>
    </submittedName>
</protein>
<keyword evidence="2" id="KW-1133">Transmembrane helix</keyword>
<reference evidence="3 4" key="1">
    <citation type="journal article" date="2015" name="Genome Announc.">
        <title>Expanding the biotechnology potential of lactobacilli through comparative genomics of 213 strains and associated genera.</title>
        <authorList>
            <person name="Sun Z."/>
            <person name="Harris H.M."/>
            <person name="McCann A."/>
            <person name="Guo C."/>
            <person name="Argimon S."/>
            <person name="Zhang W."/>
            <person name="Yang X."/>
            <person name="Jeffery I.B."/>
            <person name="Cooney J.C."/>
            <person name="Kagawa T.F."/>
            <person name="Liu W."/>
            <person name="Song Y."/>
            <person name="Salvetti E."/>
            <person name="Wrobel A."/>
            <person name="Rasinkangas P."/>
            <person name="Parkhill J."/>
            <person name="Rea M.C."/>
            <person name="O'Sullivan O."/>
            <person name="Ritari J."/>
            <person name="Douillard F.P."/>
            <person name="Paul Ross R."/>
            <person name="Yang R."/>
            <person name="Briner A.E."/>
            <person name="Felis G.E."/>
            <person name="de Vos W.M."/>
            <person name="Barrangou R."/>
            <person name="Klaenhammer T.R."/>
            <person name="Caufield P.W."/>
            <person name="Cui Y."/>
            <person name="Zhang H."/>
            <person name="O'Toole P.W."/>
        </authorList>
    </citation>
    <scope>NUCLEOTIDE SEQUENCE [LARGE SCALE GENOMIC DNA]</scope>
    <source>
        <strain evidence="3 4">DSM 16381</strain>
    </source>
</reference>
<keyword evidence="2" id="KW-0812">Transmembrane</keyword>
<dbReference type="InterPro" id="IPR036259">
    <property type="entry name" value="MFS_trans_sf"/>
</dbReference>
<sequence>MDSASKALEQTDVKLPWREKFGWATGDFAQNLIYTTISTYLLFFYTNVYGLPAADAATMFLVVRLIDAINDPIVGTIVDKHTSRWGKYRGWLLYMSVPLAVLAILCFHVPNVGAMGKLVYAYVTYVGLSVIYTTVNIPYGSLNAAMTRNNKELVSMSSVRMLLANLGSLAVSFGVPIFVKMISGGHYSGVESQTGWFWTMVIYGIAGAAILIFCFSQSVERIKMAPEQESNVKVSDLYHQLVINGPLRTLAIFFIITFGLMSVVNSVGAYYMTYNAGNAGMMQWYNLLGTLPAFIVVPITPWLNRKIGTQWLMQGSLGLAVIGFLIMYAVPATDLTWTFIGRTIEASGIILSTGFQWALVPQAITYGEWKSGKRENGIINAVIGFFFKFGMALGGVVPGYVLAAYGFVANHQQTARSLAGIRMTTTIIPIIVTVLAMIVFAFYRLTDEKVEKMNEEIAARHAAEKTAQD</sequence>
<dbReference type="Pfam" id="PF13347">
    <property type="entry name" value="MFS_2"/>
    <property type="match status" value="1"/>
</dbReference>
<evidence type="ECO:0000313" key="4">
    <source>
        <dbReference type="Proteomes" id="UP000051580"/>
    </source>
</evidence>
<feature type="transmembrane region" description="Helical" evidence="2">
    <location>
        <begin position="421"/>
        <end position="443"/>
    </location>
</feature>
<dbReference type="InterPro" id="IPR001927">
    <property type="entry name" value="Na/Gal_symport"/>
</dbReference>
<feature type="transmembrane region" description="Helical" evidence="2">
    <location>
        <begin position="284"/>
        <end position="304"/>
    </location>
</feature>
<accession>A0A0R1UUV3</accession>
<dbReference type="CDD" id="cd17332">
    <property type="entry name" value="MFS_MelB_like"/>
    <property type="match status" value="1"/>
</dbReference>
<comment type="caution">
    <text evidence="3">The sequence shown here is derived from an EMBL/GenBank/DDBJ whole genome shotgun (WGS) entry which is preliminary data.</text>
</comment>
<keyword evidence="2" id="KW-0472">Membrane</keyword>
<keyword evidence="1" id="KW-0813">Transport</keyword>
<keyword evidence="4" id="KW-1185">Reference proteome</keyword>
<feature type="transmembrane region" description="Helical" evidence="2">
    <location>
        <begin position="162"/>
        <end position="183"/>
    </location>
</feature>
<gene>
    <name evidence="3" type="ORF">FD28_GL001025</name>
</gene>
<organism evidence="3 4">
    <name type="scientific">Levilactobacillus hammesii DSM 16381</name>
    <dbReference type="NCBI Taxonomy" id="1423753"/>
    <lineage>
        <taxon>Bacteria</taxon>
        <taxon>Bacillati</taxon>
        <taxon>Bacillota</taxon>
        <taxon>Bacilli</taxon>
        <taxon>Lactobacillales</taxon>
        <taxon>Lactobacillaceae</taxon>
        <taxon>Levilactobacillus</taxon>
    </lineage>
</organism>
<keyword evidence="1" id="KW-0762">Sugar transport</keyword>
<dbReference type="AlphaFoldDB" id="A0A0R1UUV3"/>
<feature type="transmembrane region" description="Helical" evidence="2">
    <location>
        <begin position="346"/>
        <end position="366"/>
    </location>
</feature>
<dbReference type="EMBL" id="AZFS01000061">
    <property type="protein sequence ID" value="KRL93835.1"/>
    <property type="molecule type" value="Genomic_DNA"/>
</dbReference>
<name>A0A0R1UUV3_9LACO</name>
<proteinExistence type="predicted"/>
<dbReference type="PANTHER" id="PTHR11328">
    <property type="entry name" value="MAJOR FACILITATOR SUPERFAMILY DOMAIN-CONTAINING PROTEIN"/>
    <property type="match status" value="1"/>
</dbReference>
<evidence type="ECO:0000256" key="1">
    <source>
        <dbReference type="ARBA" id="ARBA00022597"/>
    </source>
</evidence>
<feature type="transmembrane region" description="Helical" evidence="2">
    <location>
        <begin position="122"/>
        <end position="142"/>
    </location>
</feature>
<dbReference type="GO" id="GO:0015293">
    <property type="term" value="F:symporter activity"/>
    <property type="evidence" value="ECO:0007669"/>
    <property type="project" value="InterPro"/>
</dbReference>
<feature type="transmembrane region" description="Helical" evidence="2">
    <location>
        <begin position="316"/>
        <end position="340"/>
    </location>
</feature>
<dbReference type="InterPro" id="IPR039672">
    <property type="entry name" value="MFS_2"/>
</dbReference>
<dbReference type="OrthoDB" id="9764596at2"/>
<dbReference type="Proteomes" id="UP000051580">
    <property type="component" value="Unassembled WGS sequence"/>
</dbReference>
<feature type="transmembrane region" description="Helical" evidence="2">
    <location>
        <begin position="91"/>
        <end position="110"/>
    </location>
</feature>
<dbReference type="GO" id="GO:0006814">
    <property type="term" value="P:sodium ion transport"/>
    <property type="evidence" value="ECO:0007669"/>
    <property type="project" value="InterPro"/>
</dbReference>
<dbReference type="SUPFAM" id="SSF103473">
    <property type="entry name" value="MFS general substrate transporter"/>
    <property type="match status" value="1"/>
</dbReference>
<dbReference type="PATRIC" id="fig|1423753.3.peg.1066"/>
<dbReference type="PANTHER" id="PTHR11328:SF24">
    <property type="entry name" value="MAJOR FACILITATOR SUPERFAMILY (MFS) PROFILE DOMAIN-CONTAINING PROTEIN"/>
    <property type="match status" value="1"/>
</dbReference>
<evidence type="ECO:0000313" key="3">
    <source>
        <dbReference type="EMBL" id="KRL93835.1"/>
    </source>
</evidence>
<dbReference type="RefSeq" id="WP_057734877.1">
    <property type="nucleotide sequence ID" value="NZ_AZFS01000061.1"/>
</dbReference>
<dbReference type="GO" id="GO:0005886">
    <property type="term" value="C:plasma membrane"/>
    <property type="evidence" value="ECO:0007669"/>
    <property type="project" value="TreeGrafter"/>
</dbReference>
<feature type="transmembrane region" description="Helical" evidence="2">
    <location>
        <begin position="195"/>
        <end position="215"/>
    </location>
</feature>
<dbReference type="GO" id="GO:0008643">
    <property type="term" value="P:carbohydrate transport"/>
    <property type="evidence" value="ECO:0007669"/>
    <property type="project" value="InterPro"/>
</dbReference>